<keyword evidence="1" id="KW-0472">Membrane</keyword>
<dbReference type="AlphaFoldDB" id="A0A520MSN9"/>
<accession>A0A520MSN9</accession>
<name>A0A520MSN9_9GAMM</name>
<feature type="transmembrane region" description="Helical" evidence="1">
    <location>
        <begin position="263"/>
        <end position="283"/>
    </location>
</feature>
<sequence>MLSFLGALVIIAAIDFSFNFFSEIEDINNNYTYLDALLYLLATEPYRIRGFIYLAAVVGFLAVFVDANFLRAFNTVRQAGLNKTKYAFMIFAPVVLLSMTSYEFFIPELTKNASEVRKSKVSSSTDNLPVIIEIQERADEGFILVSEDLSLSFDKKGYLEIKDQYSGEFSKLNYNSNIKHLSFSELIENSSSSFEKFSLVSKTELLRRSLNFLCYIIIFMIGLEILLSFSKTLNVNRILVYGFGACLIYGFIESVFADSIAVFLLPFYLQAFPIVLILIYYLFRKRFFF</sequence>
<evidence type="ECO:0000256" key="1">
    <source>
        <dbReference type="SAM" id="Phobius"/>
    </source>
</evidence>
<feature type="transmembrane region" description="Helical" evidence="1">
    <location>
        <begin position="239"/>
        <end position="257"/>
    </location>
</feature>
<gene>
    <name evidence="2" type="ORF">EVA99_02045</name>
</gene>
<feature type="transmembrane region" description="Helical" evidence="1">
    <location>
        <begin position="86"/>
        <end position="105"/>
    </location>
</feature>
<reference evidence="2 3" key="1">
    <citation type="submission" date="2019-02" db="EMBL/GenBank/DDBJ databases">
        <title>Prokaryotic population dynamics and viral predation in marine succession experiment using metagenomics: the confinement effect.</title>
        <authorList>
            <person name="Haro-Moreno J.M."/>
            <person name="Rodriguez-Valera F."/>
            <person name="Lopez-Perez M."/>
        </authorList>
    </citation>
    <scope>NUCLEOTIDE SEQUENCE [LARGE SCALE GENOMIC DNA]</scope>
    <source>
        <strain evidence="2">MED-G166</strain>
    </source>
</reference>
<evidence type="ECO:0000313" key="3">
    <source>
        <dbReference type="Proteomes" id="UP000320146"/>
    </source>
</evidence>
<organism evidence="2 3">
    <name type="scientific">SAR86 cluster bacterium</name>
    <dbReference type="NCBI Taxonomy" id="2030880"/>
    <lineage>
        <taxon>Bacteria</taxon>
        <taxon>Pseudomonadati</taxon>
        <taxon>Pseudomonadota</taxon>
        <taxon>Gammaproteobacteria</taxon>
        <taxon>SAR86 cluster</taxon>
    </lineage>
</organism>
<comment type="caution">
    <text evidence="2">The sequence shown here is derived from an EMBL/GenBank/DDBJ whole genome shotgun (WGS) entry which is preliminary data.</text>
</comment>
<evidence type="ECO:0000313" key="2">
    <source>
        <dbReference type="EMBL" id="RZO24235.1"/>
    </source>
</evidence>
<dbReference type="Proteomes" id="UP000320146">
    <property type="component" value="Unassembled WGS sequence"/>
</dbReference>
<evidence type="ECO:0008006" key="4">
    <source>
        <dbReference type="Google" id="ProtNLM"/>
    </source>
</evidence>
<protein>
    <recommendedName>
        <fullName evidence="4">LptF/LptG family permease</fullName>
    </recommendedName>
</protein>
<dbReference type="EMBL" id="SHBL01000011">
    <property type="protein sequence ID" value="RZO24235.1"/>
    <property type="molecule type" value="Genomic_DNA"/>
</dbReference>
<keyword evidence="1" id="KW-1133">Transmembrane helix</keyword>
<feature type="transmembrane region" description="Helical" evidence="1">
    <location>
        <begin position="46"/>
        <end position="65"/>
    </location>
</feature>
<proteinExistence type="predicted"/>
<keyword evidence="1" id="KW-0812">Transmembrane</keyword>
<feature type="transmembrane region" description="Helical" evidence="1">
    <location>
        <begin position="209"/>
        <end position="227"/>
    </location>
</feature>